<sequence>MLVELAQHQNSFLTPMLLSVVTQRPLARHCSTMNHLKDGPPHFQSMSHPSSLSLLLSLDCWRMPVKLGKQRLGDGVLQLSISQVVVAKQSWLKDISHTTHPKPLEYISPRCSLLSLRFARFRSESIQLFPERFLLK</sequence>
<organism evidence="1 2">
    <name type="scientific">Rhizoctonia solani</name>
    <dbReference type="NCBI Taxonomy" id="456999"/>
    <lineage>
        <taxon>Eukaryota</taxon>
        <taxon>Fungi</taxon>
        <taxon>Dikarya</taxon>
        <taxon>Basidiomycota</taxon>
        <taxon>Agaricomycotina</taxon>
        <taxon>Agaricomycetes</taxon>
        <taxon>Cantharellales</taxon>
        <taxon>Ceratobasidiaceae</taxon>
        <taxon>Rhizoctonia</taxon>
    </lineage>
</organism>
<accession>A0A8H3H401</accession>
<name>A0A8H3H401_9AGAM</name>
<proteinExistence type="predicted"/>
<dbReference type="Proteomes" id="UP000663840">
    <property type="component" value="Unassembled WGS sequence"/>
</dbReference>
<protein>
    <submittedName>
        <fullName evidence="1">Uncharacterized protein</fullName>
    </submittedName>
</protein>
<evidence type="ECO:0000313" key="2">
    <source>
        <dbReference type="Proteomes" id="UP000663840"/>
    </source>
</evidence>
<gene>
    <name evidence="1" type="ORF">RDB_LOCUS132966</name>
</gene>
<evidence type="ECO:0000313" key="1">
    <source>
        <dbReference type="EMBL" id="CAE6481070.1"/>
    </source>
</evidence>
<dbReference type="AlphaFoldDB" id="A0A8H3H401"/>
<comment type="caution">
    <text evidence="1">The sequence shown here is derived from an EMBL/GenBank/DDBJ whole genome shotgun (WGS) entry which is preliminary data.</text>
</comment>
<dbReference type="EMBL" id="CAJMWR010004052">
    <property type="protein sequence ID" value="CAE6481070.1"/>
    <property type="molecule type" value="Genomic_DNA"/>
</dbReference>
<reference evidence="1" key="1">
    <citation type="submission" date="2021-01" db="EMBL/GenBank/DDBJ databases">
        <authorList>
            <person name="Kaushik A."/>
        </authorList>
    </citation>
    <scope>NUCLEOTIDE SEQUENCE</scope>
    <source>
        <strain evidence="1">AG1-1A</strain>
    </source>
</reference>